<accession>A0AAW9K9W0</accession>
<name>A0AAW9K9W0_CLOPF</name>
<reference evidence="3" key="1">
    <citation type="submission" date="2019-11" db="EMBL/GenBank/DDBJ databases">
        <title>Characterization of Clostridium perfringens isolates from swine manure treated agricultural soils.</title>
        <authorList>
            <person name="Wushke S.T."/>
        </authorList>
    </citation>
    <scope>NUCLEOTIDE SEQUENCE</scope>
    <source>
        <strain evidence="3">X62</strain>
    </source>
</reference>
<sequence length="162" mass="17958">PSYLAFIGPKETGYIPLFIQLIILEFGLDFLRTASIHTPDALSTSLGIIGGLILSELAVNVGWFVPETILYMAIAAIGTFASPSIEFGMAIRIFRLFLIILTGLFKTIGFSIGLIIVLVIIGTTKAFGNQSYLWPLIPFDKKAFFNMFLRRPIPEIRNNKKS</sequence>
<feature type="transmembrane region" description="Helical" evidence="2">
    <location>
        <begin position="69"/>
        <end position="89"/>
    </location>
</feature>
<evidence type="ECO:0000256" key="1">
    <source>
        <dbReference type="ARBA" id="ARBA00023136"/>
    </source>
</evidence>
<keyword evidence="1 2" id="KW-0472">Membrane</keyword>
<dbReference type="Pfam" id="PF03323">
    <property type="entry name" value="GerA"/>
    <property type="match status" value="1"/>
</dbReference>
<evidence type="ECO:0000313" key="4">
    <source>
        <dbReference type="Proteomes" id="UP001288944"/>
    </source>
</evidence>
<evidence type="ECO:0000313" key="3">
    <source>
        <dbReference type="EMBL" id="MDZ7542456.1"/>
    </source>
</evidence>
<keyword evidence="2" id="KW-0812">Transmembrane</keyword>
<organism evidence="3 4">
    <name type="scientific">Clostridium perfringens</name>
    <dbReference type="NCBI Taxonomy" id="1502"/>
    <lineage>
        <taxon>Bacteria</taxon>
        <taxon>Bacillati</taxon>
        <taxon>Bacillota</taxon>
        <taxon>Clostridia</taxon>
        <taxon>Eubacteriales</taxon>
        <taxon>Clostridiaceae</taxon>
        <taxon>Clostridium</taxon>
    </lineage>
</organism>
<dbReference type="AlphaFoldDB" id="A0AAW9K9W0"/>
<feature type="transmembrane region" description="Helical" evidence="2">
    <location>
        <begin position="12"/>
        <end position="31"/>
    </location>
</feature>
<proteinExistence type="predicted"/>
<gene>
    <name evidence="3" type="ORF">GNF83_14820</name>
</gene>
<protein>
    <submittedName>
        <fullName evidence="3">Spore germination protein</fullName>
    </submittedName>
</protein>
<feature type="non-terminal residue" evidence="3">
    <location>
        <position position="1"/>
    </location>
</feature>
<feature type="transmembrane region" description="Helical" evidence="2">
    <location>
        <begin position="96"/>
        <end position="121"/>
    </location>
</feature>
<keyword evidence="2" id="KW-1133">Transmembrane helix</keyword>
<dbReference type="GO" id="GO:0016020">
    <property type="term" value="C:membrane"/>
    <property type="evidence" value="ECO:0007669"/>
    <property type="project" value="InterPro"/>
</dbReference>
<dbReference type="Proteomes" id="UP001288944">
    <property type="component" value="Unassembled WGS sequence"/>
</dbReference>
<dbReference type="InterPro" id="IPR004995">
    <property type="entry name" value="Spore_Ger"/>
</dbReference>
<feature type="transmembrane region" description="Helical" evidence="2">
    <location>
        <begin position="43"/>
        <end position="63"/>
    </location>
</feature>
<dbReference type="EMBL" id="WNUR01000173">
    <property type="protein sequence ID" value="MDZ7542456.1"/>
    <property type="molecule type" value="Genomic_DNA"/>
</dbReference>
<comment type="caution">
    <text evidence="3">The sequence shown here is derived from an EMBL/GenBank/DDBJ whole genome shotgun (WGS) entry which is preliminary data.</text>
</comment>
<dbReference type="GO" id="GO:0009847">
    <property type="term" value="P:spore germination"/>
    <property type="evidence" value="ECO:0007669"/>
    <property type="project" value="InterPro"/>
</dbReference>
<evidence type="ECO:0000256" key="2">
    <source>
        <dbReference type="SAM" id="Phobius"/>
    </source>
</evidence>